<protein>
    <recommendedName>
        <fullName evidence="6">Anoctamin</fullName>
    </recommendedName>
</protein>
<keyword evidence="3 6" id="KW-0812">Transmembrane</keyword>
<gene>
    <name evidence="9" type="ORF">PAL_GLEAN10012938</name>
</gene>
<dbReference type="STRING" id="9402.L5KFM9"/>
<name>L5KFM9_PTEAL</name>
<feature type="transmembrane region" description="Helical" evidence="6">
    <location>
        <begin position="62"/>
        <end position="85"/>
    </location>
</feature>
<keyword evidence="10" id="KW-1185">Reference proteome</keyword>
<comment type="subcellular location">
    <subcellularLocation>
        <location evidence="1 6">Membrane</location>
        <topology evidence="1 6">Multi-pass membrane protein</topology>
    </subcellularLocation>
</comment>
<feature type="region of interest" description="Disordered" evidence="7">
    <location>
        <begin position="1"/>
        <end position="21"/>
    </location>
</feature>
<evidence type="ECO:0000256" key="3">
    <source>
        <dbReference type="ARBA" id="ARBA00022692"/>
    </source>
</evidence>
<feature type="domain" description="Anoctamin transmembrane" evidence="8">
    <location>
        <begin position="131"/>
        <end position="304"/>
    </location>
</feature>
<evidence type="ECO:0000256" key="7">
    <source>
        <dbReference type="SAM" id="MobiDB-lite"/>
    </source>
</evidence>
<dbReference type="InterPro" id="IPR007632">
    <property type="entry name" value="Anoctamin"/>
</dbReference>
<dbReference type="PANTHER" id="PTHR12308:SF15">
    <property type="entry name" value="ANOCTAMIN"/>
    <property type="match status" value="1"/>
</dbReference>
<proteinExistence type="inferred from homology"/>
<dbReference type="PANTHER" id="PTHR12308">
    <property type="entry name" value="ANOCTAMIN"/>
    <property type="match status" value="1"/>
</dbReference>
<comment type="caution">
    <text evidence="6">Lacks conserved residue(s) required for the propagation of feature annotation.</text>
</comment>
<evidence type="ECO:0000313" key="10">
    <source>
        <dbReference type="Proteomes" id="UP000010552"/>
    </source>
</evidence>
<dbReference type="AlphaFoldDB" id="L5KFM9"/>
<evidence type="ECO:0000256" key="5">
    <source>
        <dbReference type="ARBA" id="ARBA00023136"/>
    </source>
</evidence>
<organism evidence="9 10">
    <name type="scientific">Pteropus alecto</name>
    <name type="common">Black flying fox</name>
    <dbReference type="NCBI Taxonomy" id="9402"/>
    <lineage>
        <taxon>Eukaryota</taxon>
        <taxon>Metazoa</taxon>
        <taxon>Chordata</taxon>
        <taxon>Craniata</taxon>
        <taxon>Vertebrata</taxon>
        <taxon>Euteleostomi</taxon>
        <taxon>Mammalia</taxon>
        <taxon>Eutheria</taxon>
        <taxon>Laurasiatheria</taxon>
        <taxon>Chiroptera</taxon>
        <taxon>Yinpterochiroptera</taxon>
        <taxon>Pteropodoidea</taxon>
        <taxon>Pteropodidae</taxon>
        <taxon>Pteropodinae</taxon>
        <taxon>Pteropus</taxon>
    </lineage>
</organism>
<dbReference type="GO" id="GO:0005254">
    <property type="term" value="F:chloride channel activity"/>
    <property type="evidence" value="ECO:0007669"/>
    <property type="project" value="TreeGrafter"/>
</dbReference>
<dbReference type="Pfam" id="PF04547">
    <property type="entry name" value="Anoctamin"/>
    <property type="match status" value="1"/>
</dbReference>
<comment type="similarity">
    <text evidence="2 6">Belongs to the anoctamin family.</text>
</comment>
<accession>L5KFM9</accession>
<keyword evidence="4 6" id="KW-1133">Transmembrane helix</keyword>
<evidence type="ECO:0000259" key="8">
    <source>
        <dbReference type="Pfam" id="PF04547"/>
    </source>
</evidence>
<keyword evidence="5 6" id="KW-0472">Membrane</keyword>
<dbReference type="Proteomes" id="UP000010552">
    <property type="component" value="Unassembled WGS sequence"/>
</dbReference>
<dbReference type="GO" id="GO:0005886">
    <property type="term" value="C:plasma membrane"/>
    <property type="evidence" value="ECO:0007669"/>
    <property type="project" value="TreeGrafter"/>
</dbReference>
<dbReference type="EMBL" id="KB030727">
    <property type="protein sequence ID" value="ELK10479.1"/>
    <property type="molecule type" value="Genomic_DNA"/>
</dbReference>
<evidence type="ECO:0000313" key="9">
    <source>
        <dbReference type="EMBL" id="ELK10479.1"/>
    </source>
</evidence>
<feature type="non-terminal residue" evidence="9">
    <location>
        <position position="1"/>
    </location>
</feature>
<evidence type="ECO:0000256" key="4">
    <source>
        <dbReference type="ARBA" id="ARBA00022989"/>
    </source>
</evidence>
<evidence type="ECO:0000256" key="6">
    <source>
        <dbReference type="RuleBase" id="RU280814"/>
    </source>
</evidence>
<evidence type="ECO:0000256" key="2">
    <source>
        <dbReference type="ARBA" id="ARBA00009671"/>
    </source>
</evidence>
<dbReference type="InterPro" id="IPR049452">
    <property type="entry name" value="Anoctamin_TM"/>
</dbReference>
<reference evidence="10" key="1">
    <citation type="journal article" date="2013" name="Science">
        <title>Comparative analysis of bat genomes provides insight into the evolution of flight and immunity.</title>
        <authorList>
            <person name="Zhang G."/>
            <person name="Cowled C."/>
            <person name="Shi Z."/>
            <person name="Huang Z."/>
            <person name="Bishop-Lilly K.A."/>
            <person name="Fang X."/>
            <person name="Wynne J.W."/>
            <person name="Xiong Z."/>
            <person name="Baker M.L."/>
            <person name="Zhao W."/>
            <person name="Tachedjian M."/>
            <person name="Zhu Y."/>
            <person name="Zhou P."/>
            <person name="Jiang X."/>
            <person name="Ng J."/>
            <person name="Yang L."/>
            <person name="Wu L."/>
            <person name="Xiao J."/>
            <person name="Feng Y."/>
            <person name="Chen Y."/>
            <person name="Sun X."/>
            <person name="Zhang Y."/>
            <person name="Marsh G.A."/>
            <person name="Crameri G."/>
            <person name="Broder C.C."/>
            <person name="Frey K.G."/>
            <person name="Wang L.F."/>
            <person name="Wang J."/>
        </authorList>
    </citation>
    <scope>NUCLEOTIDE SEQUENCE [LARGE SCALE GENOMIC DNA]</scope>
</reference>
<evidence type="ECO:0000256" key="1">
    <source>
        <dbReference type="ARBA" id="ARBA00004141"/>
    </source>
</evidence>
<dbReference type="InParanoid" id="L5KFM9"/>
<sequence length="329" mass="36016">RRAAAARGLHNPPQRHVPNKPLGFTRAVSAAPSRERGRGGASGFLGSDSHDSYFSNTQRHRVICVVVIFLVSVIIYCSVISNAMFCTGNLVLTTQAGKIANISSTVLKLVPILLLGQVYTSMAEQLTRWVLQLELSTISVAACPRAPLGFALFRNWVEIRLDSHEFVHDYWGPVAESAQGTGIWLLLLETMAHLSVVVNVSKGQRRGGNTRAVWACLPKGLGQALAGRGRSALRRVESVAEPRALHNLQPGYKVFHAGEPHFLILELLAVRLGFIAFEHVVFFLRLIAWLVPDVPAALATKIKRGRFLTKQSLEHNREALLSVSKACGP</sequence>